<keyword evidence="1 3" id="KW-0694">RNA-binding</keyword>
<evidence type="ECO:0000259" key="4">
    <source>
        <dbReference type="SMART" id="SM00363"/>
    </source>
</evidence>
<dbReference type="InterPro" id="IPR029063">
    <property type="entry name" value="SAM-dependent_MTases_sf"/>
</dbReference>
<dbReference type="Gene3D" id="3.40.50.150">
    <property type="entry name" value="Vaccinia Virus protein VP39"/>
    <property type="match status" value="1"/>
</dbReference>
<dbReference type="GO" id="GO:0008168">
    <property type="term" value="F:methyltransferase activity"/>
    <property type="evidence" value="ECO:0007669"/>
    <property type="project" value="InterPro"/>
</dbReference>
<dbReference type="InterPro" id="IPR036986">
    <property type="entry name" value="S4_RNA-bd_sf"/>
</dbReference>
<organism evidence="5 6">
    <name type="scientific">Methanosalsum zhilinae (strain DSM 4017 / NBRC 107636 / OCM 62 / WeN5)</name>
    <name type="common">Methanohalophilus zhilinae</name>
    <dbReference type="NCBI Taxonomy" id="679901"/>
    <lineage>
        <taxon>Archaea</taxon>
        <taxon>Methanobacteriati</taxon>
        <taxon>Methanobacteriota</taxon>
        <taxon>Stenosarchaea group</taxon>
        <taxon>Methanomicrobia</taxon>
        <taxon>Methanosarcinales</taxon>
        <taxon>Methanosarcinaceae</taxon>
        <taxon>Methanosalsum</taxon>
    </lineage>
</organism>
<dbReference type="InterPro" id="IPR047048">
    <property type="entry name" value="TlyA"/>
</dbReference>
<dbReference type="CDD" id="cd00165">
    <property type="entry name" value="S4"/>
    <property type="match status" value="1"/>
</dbReference>
<dbReference type="AlphaFoldDB" id="F7XKM7"/>
<dbReference type="Pfam" id="PF01728">
    <property type="entry name" value="FtsJ"/>
    <property type="match status" value="1"/>
</dbReference>
<evidence type="ECO:0000313" key="5">
    <source>
        <dbReference type="EMBL" id="AEH60631.1"/>
    </source>
</evidence>
<dbReference type="RefSeq" id="WP_013898070.1">
    <property type="nucleotide sequence ID" value="NC_015676.1"/>
</dbReference>
<dbReference type="Gene3D" id="3.10.290.10">
    <property type="entry name" value="RNA-binding S4 domain"/>
    <property type="match status" value="1"/>
</dbReference>
<dbReference type="PROSITE" id="PS50889">
    <property type="entry name" value="S4"/>
    <property type="match status" value="1"/>
</dbReference>
<evidence type="ECO:0000256" key="2">
    <source>
        <dbReference type="ARBA" id="ARBA00029460"/>
    </source>
</evidence>
<dbReference type="PANTHER" id="PTHR32319:SF0">
    <property type="entry name" value="BACTERIAL HEMOLYSIN-LIKE PROTEIN"/>
    <property type="match status" value="1"/>
</dbReference>
<dbReference type="GO" id="GO:0003723">
    <property type="term" value="F:RNA binding"/>
    <property type="evidence" value="ECO:0007669"/>
    <property type="project" value="UniProtKB-KW"/>
</dbReference>
<proteinExistence type="inferred from homology"/>
<dbReference type="Pfam" id="PF01479">
    <property type="entry name" value="S4"/>
    <property type="match status" value="1"/>
</dbReference>
<protein>
    <submittedName>
        <fullName evidence="5">RNA-binding S4 domain protein</fullName>
    </submittedName>
</protein>
<dbReference type="PANTHER" id="PTHR32319">
    <property type="entry name" value="BACTERIAL HEMOLYSIN-LIKE PROTEIN"/>
    <property type="match status" value="1"/>
</dbReference>
<sequence length="220" mass="24695">MRLDAYLVETNHFESRTRSKKAIKGGHVRINGQIVTKPSKLVKQEDAVEVDEGYDRPEGYFKLAHIQEITNVLQPDDLALDIGSSAGGFLLFASEIVRKIQGIEYSLHFKPQLEKIVSDNENVSIIFADAFTVDLQLLSAEKVDIILSDLTLDPPDSLKILARLFPLLKPGGRLVQVIKINHGLSRKPVIDQIVSMDFTILNVLESEKEEMYIVAKKNNQ</sequence>
<dbReference type="HOGENOM" id="CLU_1253582_0_0_2"/>
<dbReference type="SUPFAM" id="SSF53335">
    <property type="entry name" value="S-adenosyl-L-methionine-dependent methyltransferases"/>
    <property type="match status" value="1"/>
</dbReference>
<accession>F7XKM7</accession>
<dbReference type="CDD" id="cd02440">
    <property type="entry name" value="AdoMet_MTases"/>
    <property type="match status" value="1"/>
</dbReference>
<dbReference type="InterPro" id="IPR002877">
    <property type="entry name" value="RNA_MeTrfase_FtsJ_dom"/>
</dbReference>
<dbReference type="InterPro" id="IPR002942">
    <property type="entry name" value="S4_RNA-bd"/>
</dbReference>
<gene>
    <name evidence="5" type="ordered locus">Mzhil_0767</name>
</gene>
<dbReference type="STRING" id="679901.Mzhil_0767"/>
<dbReference type="GeneID" id="10822383"/>
<dbReference type="OrthoDB" id="134864at2157"/>
<reference evidence="5" key="1">
    <citation type="submission" date="2010-07" db="EMBL/GenBank/DDBJ databases">
        <title>The complete genome of Methanosalsum zhilinae DSM 4017.</title>
        <authorList>
            <consortium name="US DOE Joint Genome Institute (JGI-PGF)"/>
            <person name="Lucas S."/>
            <person name="Copeland A."/>
            <person name="Lapidus A."/>
            <person name="Glavina del Rio T."/>
            <person name="Dalin E."/>
            <person name="Tice H."/>
            <person name="Bruce D."/>
            <person name="Goodwin L."/>
            <person name="Pitluck S."/>
            <person name="Kyrpides N."/>
            <person name="Mavromatis K."/>
            <person name="Ovchinnikova G."/>
            <person name="Daligault H."/>
            <person name="Detter J.C."/>
            <person name="Han C."/>
            <person name="Tapia R."/>
            <person name="Larimer F."/>
            <person name="Land M."/>
            <person name="Hauser L."/>
            <person name="Markowitz V."/>
            <person name="Cheng J.-F."/>
            <person name="Hugenholtz P."/>
            <person name="Woyke T."/>
            <person name="Wu D."/>
            <person name="Spring S."/>
            <person name="Schueler E."/>
            <person name="Brambilla E."/>
            <person name="Klenk H.-P."/>
            <person name="Eisen J.A."/>
        </authorList>
    </citation>
    <scope>NUCLEOTIDE SEQUENCE</scope>
    <source>
        <strain evidence="5">DSM 4017</strain>
    </source>
</reference>
<dbReference type="Proteomes" id="UP000006622">
    <property type="component" value="Chromosome"/>
</dbReference>
<evidence type="ECO:0000256" key="1">
    <source>
        <dbReference type="ARBA" id="ARBA00022884"/>
    </source>
</evidence>
<dbReference type="KEGG" id="mzh:Mzhil_0767"/>
<dbReference type="EMBL" id="CP002101">
    <property type="protein sequence ID" value="AEH60631.1"/>
    <property type="molecule type" value="Genomic_DNA"/>
</dbReference>
<evidence type="ECO:0000256" key="3">
    <source>
        <dbReference type="PROSITE-ProRule" id="PRU00182"/>
    </source>
</evidence>
<keyword evidence="6" id="KW-1185">Reference proteome</keyword>
<comment type="similarity">
    <text evidence="2">Belongs to the TlyA family.</text>
</comment>
<name>F7XKM7_METZD</name>
<dbReference type="GO" id="GO:0032259">
    <property type="term" value="P:methylation"/>
    <property type="evidence" value="ECO:0007669"/>
    <property type="project" value="InterPro"/>
</dbReference>
<dbReference type="SMART" id="SM00363">
    <property type="entry name" value="S4"/>
    <property type="match status" value="1"/>
</dbReference>
<evidence type="ECO:0000313" key="6">
    <source>
        <dbReference type="Proteomes" id="UP000006622"/>
    </source>
</evidence>
<feature type="domain" description="RNA-binding S4" evidence="4">
    <location>
        <begin position="1"/>
        <end position="67"/>
    </location>
</feature>
<dbReference type="SUPFAM" id="SSF55174">
    <property type="entry name" value="Alpha-L RNA-binding motif"/>
    <property type="match status" value="1"/>
</dbReference>